<evidence type="ECO:0000313" key="1">
    <source>
        <dbReference type="EMBL" id="KAJ8887002.1"/>
    </source>
</evidence>
<name>A0ABQ9HS05_9NEOP</name>
<dbReference type="EMBL" id="JARBHB010000004">
    <property type="protein sequence ID" value="KAJ8887002.1"/>
    <property type="molecule type" value="Genomic_DNA"/>
</dbReference>
<protein>
    <submittedName>
        <fullName evidence="1">Uncharacterized protein</fullName>
    </submittedName>
</protein>
<reference evidence="1 2" key="1">
    <citation type="submission" date="2023-02" db="EMBL/GenBank/DDBJ databases">
        <title>LHISI_Scaffold_Assembly.</title>
        <authorList>
            <person name="Stuart O.P."/>
            <person name="Cleave R."/>
            <person name="Magrath M.J.L."/>
            <person name="Mikheyev A.S."/>
        </authorList>
    </citation>
    <scope>NUCLEOTIDE SEQUENCE [LARGE SCALE GENOMIC DNA]</scope>
    <source>
        <strain evidence="1">Daus_M_001</strain>
        <tissue evidence="1">Leg muscle</tissue>
    </source>
</reference>
<comment type="caution">
    <text evidence="1">The sequence shown here is derived from an EMBL/GenBank/DDBJ whole genome shotgun (WGS) entry which is preliminary data.</text>
</comment>
<organism evidence="1 2">
    <name type="scientific">Dryococelus australis</name>
    <dbReference type="NCBI Taxonomy" id="614101"/>
    <lineage>
        <taxon>Eukaryota</taxon>
        <taxon>Metazoa</taxon>
        <taxon>Ecdysozoa</taxon>
        <taxon>Arthropoda</taxon>
        <taxon>Hexapoda</taxon>
        <taxon>Insecta</taxon>
        <taxon>Pterygota</taxon>
        <taxon>Neoptera</taxon>
        <taxon>Polyneoptera</taxon>
        <taxon>Phasmatodea</taxon>
        <taxon>Verophasmatodea</taxon>
        <taxon>Anareolatae</taxon>
        <taxon>Phasmatidae</taxon>
        <taxon>Eurycanthinae</taxon>
        <taxon>Dryococelus</taxon>
    </lineage>
</organism>
<dbReference type="Proteomes" id="UP001159363">
    <property type="component" value="Chromosome X"/>
</dbReference>
<gene>
    <name evidence="1" type="ORF">PR048_013216</name>
</gene>
<keyword evidence="2" id="KW-1185">Reference proteome</keyword>
<accession>A0ABQ9HS05</accession>
<proteinExistence type="predicted"/>
<sequence length="72" mass="8374">MLDVFTKFVQLCPINMPQFPVSGIELGCTALCNSAANLVKWFMRELKRWLSIYCNEHHSKWAVIVNYVQLIN</sequence>
<evidence type="ECO:0000313" key="2">
    <source>
        <dbReference type="Proteomes" id="UP001159363"/>
    </source>
</evidence>